<evidence type="ECO:0000259" key="15">
    <source>
        <dbReference type="PROSITE" id="PS51007"/>
    </source>
</evidence>
<dbReference type="GO" id="GO:0042597">
    <property type="term" value="C:periplasmic space"/>
    <property type="evidence" value="ECO:0007669"/>
    <property type="project" value="UniProtKB-SubCell"/>
</dbReference>
<evidence type="ECO:0000256" key="11">
    <source>
        <dbReference type="ARBA" id="ARBA00047816"/>
    </source>
</evidence>
<feature type="transmembrane region" description="Helical" evidence="13">
    <location>
        <begin position="63"/>
        <end position="85"/>
    </location>
</feature>
<dbReference type="SUPFAM" id="SSF46626">
    <property type="entry name" value="Cytochrome c"/>
    <property type="match status" value="1"/>
</dbReference>
<dbReference type="PANTHER" id="PTHR22888">
    <property type="entry name" value="CYTOCHROME C OXIDASE, SUBUNIT II"/>
    <property type="match status" value="1"/>
</dbReference>
<evidence type="ECO:0000256" key="3">
    <source>
        <dbReference type="ARBA" id="ARBA00007866"/>
    </source>
</evidence>
<dbReference type="CDD" id="cd04213">
    <property type="entry name" value="CuRO_CcO_Caa3_II"/>
    <property type="match status" value="1"/>
</dbReference>
<dbReference type="InterPro" id="IPR034236">
    <property type="entry name" value="CuRO_CcO_Caa3_II"/>
</dbReference>
<dbReference type="PROSITE" id="PS50857">
    <property type="entry name" value="COX2_CUA"/>
    <property type="match status" value="1"/>
</dbReference>
<dbReference type="EMBL" id="CP016171">
    <property type="protein sequence ID" value="ANN70280.1"/>
    <property type="molecule type" value="Genomic_DNA"/>
</dbReference>
<accession>A0A193FRK7</accession>
<evidence type="ECO:0000256" key="6">
    <source>
        <dbReference type="ARBA" id="ARBA00022723"/>
    </source>
</evidence>
<dbReference type="InterPro" id="IPR002429">
    <property type="entry name" value="CcO_II-like_C"/>
</dbReference>
<evidence type="ECO:0000256" key="9">
    <source>
        <dbReference type="ARBA" id="ARBA00023008"/>
    </source>
</evidence>
<dbReference type="STRING" id="463025.BAU08_02010"/>
<evidence type="ECO:0000313" key="16">
    <source>
        <dbReference type="EMBL" id="ANN70280.1"/>
    </source>
</evidence>
<organism evidence="16 17">
    <name type="scientific">Bordetella bronchialis</name>
    <dbReference type="NCBI Taxonomy" id="463025"/>
    <lineage>
        <taxon>Bacteria</taxon>
        <taxon>Pseudomonadati</taxon>
        <taxon>Pseudomonadota</taxon>
        <taxon>Betaproteobacteria</taxon>
        <taxon>Burkholderiales</taxon>
        <taxon>Alcaligenaceae</taxon>
        <taxon>Bordetella</taxon>
    </lineage>
</organism>
<comment type="catalytic activity">
    <reaction evidence="11">
        <text>4 Fe(II)-[cytochrome c] + O2 + 8 H(+)(in) = 4 Fe(III)-[cytochrome c] + 2 H2O + 4 H(+)(out)</text>
        <dbReference type="Rhea" id="RHEA:11436"/>
        <dbReference type="Rhea" id="RHEA-COMP:10350"/>
        <dbReference type="Rhea" id="RHEA-COMP:14399"/>
        <dbReference type="ChEBI" id="CHEBI:15377"/>
        <dbReference type="ChEBI" id="CHEBI:15378"/>
        <dbReference type="ChEBI" id="CHEBI:15379"/>
        <dbReference type="ChEBI" id="CHEBI:29033"/>
        <dbReference type="ChEBI" id="CHEBI:29034"/>
        <dbReference type="EC" id="7.1.1.9"/>
    </reaction>
</comment>
<evidence type="ECO:0000256" key="1">
    <source>
        <dbReference type="ARBA" id="ARBA00004370"/>
    </source>
</evidence>
<keyword evidence="5 12" id="KW-0349">Heme</keyword>
<feature type="domain" description="Cytochrome oxidase subunit II copper A binding" evidence="14">
    <location>
        <begin position="97"/>
        <end position="213"/>
    </location>
</feature>
<evidence type="ECO:0000256" key="8">
    <source>
        <dbReference type="ARBA" id="ARBA00023004"/>
    </source>
</evidence>
<dbReference type="GO" id="GO:0016020">
    <property type="term" value="C:membrane"/>
    <property type="evidence" value="ECO:0007669"/>
    <property type="project" value="UniProtKB-SubCell"/>
</dbReference>
<sequence>MPVPANARQQSVLDPAGPYAQRVAEMGWWLFIGGGAIFAWVLATLALALYGPPGLRTRLGRRTTIVVAGIGVPAVVLTALLVYAFGTAASLARADAPAGARIEVRGEMWWWRVRYLDDHGQPLFETANDIRIPTGQAVDFTLASDNVIHSFWVPNLAGKIDMIPGRVNRLRVRADAPGRFSGQCAEYCGAQHAKMRFDVAAVDPAEFQAWVEAQRQPAREPADTHLRVGQQLFMQACARCHTVRGTAAAGTLGPDLTHIGSRLSIGAGTLPNNVGTLAGWIAGSQHIKPGNRMPAFNQLSGESLRAVAQYMESLK</sequence>
<gene>
    <name evidence="16" type="ORF">BAU08_02010</name>
</gene>
<dbReference type="Proteomes" id="UP000092213">
    <property type="component" value="Chromosome"/>
</dbReference>
<keyword evidence="7" id="KW-0249">Electron transport</keyword>
<dbReference type="SUPFAM" id="SSF49503">
    <property type="entry name" value="Cupredoxins"/>
    <property type="match status" value="1"/>
</dbReference>
<protein>
    <submittedName>
        <fullName evidence="16">Cytochrome C oxidase subunit II</fullName>
    </submittedName>
</protein>
<dbReference type="GO" id="GO:0004129">
    <property type="term" value="F:cytochrome-c oxidase activity"/>
    <property type="evidence" value="ECO:0007669"/>
    <property type="project" value="UniProtKB-EC"/>
</dbReference>
<comment type="subcellular location">
    <subcellularLocation>
        <location evidence="1">Membrane</location>
    </subcellularLocation>
    <subcellularLocation>
        <location evidence="2">Periplasm</location>
    </subcellularLocation>
</comment>
<keyword evidence="10 13" id="KW-0472">Membrane</keyword>
<evidence type="ECO:0000256" key="10">
    <source>
        <dbReference type="ARBA" id="ARBA00023136"/>
    </source>
</evidence>
<dbReference type="InterPro" id="IPR036909">
    <property type="entry name" value="Cyt_c-like_dom_sf"/>
</dbReference>
<dbReference type="GO" id="GO:0005507">
    <property type="term" value="F:copper ion binding"/>
    <property type="evidence" value="ECO:0007669"/>
    <property type="project" value="InterPro"/>
</dbReference>
<dbReference type="InterPro" id="IPR045187">
    <property type="entry name" value="CcO_II"/>
</dbReference>
<feature type="domain" description="Cytochrome c" evidence="15">
    <location>
        <begin position="224"/>
        <end position="315"/>
    </location>
</feature>
<dbReference type="GO" id="GO:0042773">
    <property type="term" value="P:ATP synthesis coupled electron transport"/>
    <property type="evidence" value="ECO:0007669"/>
    <property type="project" value="TreeGrafter"/>
</dbReference>
<keyword evidence="8 12" id="KW-0408">Iron</keyword>
<evidence type="ECO:0000256" key="5">
    <source>
        <dbReference type="ARBA" id="ARBA00022617"/>
    </source>
</evidence>
<evidence type="ECO:0000256" key="4">
    <source>
        <dbReference type="ARBA" id="ARBA00022448"/>
    </source>
</evidence>
<evidence type="ECO:0000313" key="17">
    <source>
        <dbReference type="Proteomes" id="UP000092213"/>
    </source>
</evidence>
<feature type="transmembrane region" description="Helical" evidence="13">
    <location>
        <begin position="28"/>
        <end position="51"/>
    </location>
</feature>
<evidence type="ECO:0000259" key="14">
    <source>
        <dbReference type="PROSITE" id="PS50857"/>
    </source>
</evidence>
<proteinExistence type="inferred from homology"/>
<evidence type="ECO:0000256" key="7">
    <source>
        <dbReference type="ARBA" id="ARBA00022982"/>
    </source>
</evidence>
<keyword evidence="9" id="KW-0186">Copper</keyword>
<dbReference type="PROSITE" id="PS00078">
    <property type="entry name" value="COX2"/>
    <property type="match status" value="1"/>
</dbReference>
<dbReference type="InterPro" id="IPR009056">
    <property type="entry name" value="Cyt_c-like_dom"/>
</dbReference>
<evidence type="ECO:0000256" key="13">
    <source>
        <dbReference type="SAM" id="Phobius"/>
    </source>
</evidence>
<dbReference type="InterPro" id="IPR001505">
    <property type="entry name" value="Copper_CuA"/>
</dbReference>
<evidence type="ECO:0000256" key="12">
    <source>
        <dbReference type="PROSITE-ProRule" id="PRU00433"/>
    </source>
</evidence>
<dbReference type="PANTHER" id="PTHR22888:SF9">
    <property type="entry name" value="CYTOCHROME C OXIDASE SUBUNIT 2"/>
    <property type="match status" value="1"/>
</dbReference>
<dbReference type="PROSITE" id="PS51007">
    <property type="entry name" value="CYTC"/>
    <property type="match status" value="1"/>
</dbReference>
<keyword evidence="13" id="KW-0812">Transmembrane</keyword>
<keyword evidence="13" id="KW-1133">Transmembrane helix</keyword>
<dbReference type="AlphaFoldDB" id="A0A193FRK7"/>
<keyword evidence="6 12" id="KW-0479">Metal-binding</keyword>
<dbReference type="InterPro" id="IPR008972">
    <property type="entry name" value="Cupredoxin"/>
</dbReference>
<dbReference type="Pfam" id="PF00034">
    <property type="entry name" value="Cytochrom_C"/>
    <property type="match status" value="1"/>
</dbReference>
<keyword evidence="4" id="KW-0813">Transport</keyword>
<evidence type="ECO:0000256" key="2">
    <source>
        <dbReference type="ARBA" id="ARBA00004418"/>
    </source>
</evidence>
<dbReference type="Pfam" id="PF00116">
    <property type="entry name" value="COX2"/>
    <property type="match status" value="1"/>
</dbReference>
<name>A0A193FRK7_9BORD</name>
<dbReference type="Gene3D" id="2.60.40.420">
    <property type="entry name" value="Cupredoxins - blue copper proteins"/>
    <property type="match status" value="1"/>
</dbReference>
<reference evidence="16 17" key="1">
    <citation type="submission" date="2016-06" db="EMBL/GenBank/DDBJ databases">
        <title>Complete genome sequences of Bordetella bronchialis and Bordetella flabilis.</title>
        <authorList>
            <person name="LiPuma J.J."/>
            <person name="Spilker T."/>
        </authorList>
    </citation>
    <scope>NUCLEOTIDE SEQUENCE [LARGE SCALE GENOMIC DNA]</scope>
    <source>
        <strain evidence="16 17">AU17976</strain>
    </source>
</reference>
<dbReference type="GO" id="GO:0020037">
    <property type="term" value="F:heme binding"/>
    <property type="evidence" value="ECO:0007669"/>
    <property type="project" value="InterPro"/>
</dbReference>
<comment type="similarity">
    <text evidence="3">Belongs to the cytochrome c oxidase subunit 2 family.</text>
</comment>